<proteinExistence type="predicted"/>
<sequence length="334" mass="39249">MENQAQSQNLVNPDLSYLGQPPEAYLYFPPKECQYVQKSKSKILRWYFDGHIKMIDEEEQKVKEFDQYLVEKKQDCCKNDLLWTPSMKLRFLEANNFKFDKTVSSIQDQNQWISTSLPPKMTDLTLQFLQSGICYLSGIDHRFRPIVVLNIYKIDMKLYTLEQIIDGVTYFIEIIVNQFFLPGQVENWVIIQDLNNMGFTSLPISTHKKIIVYLMDHYKSRLFRLYAVNCPTSVTFSWGVVKALLDETTIEKIQFEKTSEAKGLWTHTNKNQVETKFGGAYPNIENSWPPIKINPNFMLESDKPEEFLISKDKYKELYHTGQLKNNKICQKLLQ</sequence>
<dbReference type="EMBL" id="GG662466">
    <property type="protein sequence ID" value="EWS72006.1"/>
    <property type="molecule type" value="Genomic_DNA"/>
</dbReference>
<dbReference type="Proteomes" id="UP000009168">
    <property type="component" value="Unassembled WGS sequence"/>
</dbReference>
<dbReference type="RefSeq" id="XP_012655462.1">
    <property type="nucleotide sequence ID" value="XM_012800008.1"/>
</dbReference>
<dbReference type="Pfam" id="PF00650">
    <property type="entry name" value="CRAL_TRIO"/>
    <property type="match status" value="1"/>
</dbReference>
<dbReference type="InParanoid" id="W7XDR9"/>
<dbReference type="KEGG" id="tet:TTHERM_000823849"/>
<gene>
    <name evidence="2" type="ORF">TTHERM_000823849</name>
</gene>
<dbReference type="OrthoDB" id="75724at2759"/>
<dbReference type="InterPro" id="IPR036865">
    <property type="entry name" value="CRAL-TRIO_dom_sf"/>
</dbReference>
<evidence type="ECO:0000313" key="3">
    <source>
        <dbReference type="Proteomes" id="UP000009168"/>
    </source>
</evidence>
<dbReference type="GeneID" id="24440813"/>
<dbReference type="SUPFAM" id="SSF52087">
    <property type="entry name" value="CRAL/TRIO domain"/>
    <property type="match status" value="1"/>
</dbReference>
<evidence type="ECO:0000259" key="1">
    <source>
        <dbReference type="PROSITE" id="PS50191"/>
    </source>
</evidence>
<name>W7XDR9_TETTS</name>
<feature type="domain" description="CRAL-TRIO" evidence="1">
    <location>
        <begin position="121"/>
        <end position="285"/>
    </location>
</feature>
<dbReference type="PANTHER" id="PTHR46818">
    <property type="entry name" value="DOMAIN-CONTAINING PROTEIN, PUTATIVE-RELATED"/>
    <property type="match status" value="1"/>
</dbReference>
<protein>
    <submittedName>
        <fullName evidence="2">CRAL/TRIO domain protein</fullName>
    </submittedName>
</protein>
<dbReference type="InterPro" id="IPR001251">
    <property type="entry name" value="CRAL-TRIO_dom"/>
</dbReference>
<accession>W7XDR9</accession>
<evidence type="ECO:0000313" key="2">
    <source>
        <dbReference type="EMBL" id="EWS72006.1"/>
    </source>
</evidence>
<organism evidence="2 3">
    <name type="scientific">Tetrahymena thermophila (strain SB210)</name>
    <dbReference type="NCBI Taxonomy" id="312017"/>
    <lineage>
        <taxon>Eukaryota</taxon>
        <taxon>Sar</taxon>
        <taxon>Alveolata</taxon>
        <taxon>Ciliophora</taxon>
        <taxon>Intramacronucleata</taxon>
        <taxon>Oligohymenophorea</taxon>
        <taxon>Hymenostomatida</taxon>
        <taxon>Tetrahymenina</taxon>
        <taxon>Tetrahymenidae</taxon>
        <taxon>Tetrahymena</taxon>
    </lineage>
</organism>
<keyword evidence="3" id="KW-1185">Reference proteome</keyword>
<dbReference type="PANTHER" id="PTHR46818:SF1">
    <property type="entry name" value="CHROMOSOME UNDETERMINED SCAFFOLD_125, WHOLE GENOME SHOTGUN SEQUENCE"/>
    <property type="match status" value="1"/>
</dbReference>
<reference evidence="3" key="1">
    <citation type="journal article" date="2006" name="PLoS Biol.">
        <title>Macronuclear genome sequence of the ciliate Tetrahymena thermophila, a model eukaryote.</title>
        <authorList>
            <person name="Eisen J.A."/>
            <person name="Coyne R.S."/>
            <person name="Wu M."/>
            <person name="Wu D."/>
            <person name="Thiagarajan M."/>
            <person name="Wortman J.R."/>
            <person name="Badger J.H."/>
            <person name="Ren Q."/>
            <person name="Amedeo P."/>
            <person name="Jones K.M."/>
            <person name="Tallon L.J."/>
            <person name="Delcher A.L."/>
            <person name="Salzberg S.L."/>
            <person name="Silva J.C."/>
            <person name="Haas B.J."/>
            <person name="Majoros W.H."/>
            <person name="Farzad M."/>
            <person name="Carlton J.M."/>
            <person name="Smith R.K. Jr."/>
            <person name="Garg J."/>
            <person name="Pearlman R.E."/>
            <person name="Karrer K.M."/>
            <person name="Sun L."/>
            <person name="Manning G."/>
            <person name="Elde N.C."/>
            <person name="Turkewitz A.P."/>
            <person name="Asai D.J."/>
            <person name="Wilkes D.E."/>
            <person name="Wang Y."/>
            <person name="Cai H."/>
            <person name="Collins K."/>
            <person name="Stewart B.A."/>
            <person name="Lee S.R."/>
            <person name="Wilamowska K."/>
            <person name="Weinberg Z."/>
            <person name="Ruzzo W.L."/>
            <person name="Wloga D."/>
            <person name="Gaertig J."/>
            <person name="Frankel J."/>
            <person name="Tsao C.-C."/>
            <person name="Gorovsky M.A."/>
            <person name="Keeling P.J."/>
            <person name="Waller R.F."/>
            <person name="Patron N.J."/>
            <person name="Cherry J.M."/>
            <person name="Stover N.A."/>
            <person name="Krieger C.J."/>
            <person name="del Toro C."/>
            <person name="Ryder H.F."/>
            <person name="Williamson S.C."/>
            <person name="Barbeau R.A."/>
            <person name="Hamilton E.P."/>
            <person name="Orias E."/>
        </authorList>
    </citation>
    <scope>NUCLEOTIDE SEQUENCE [LARGE SCALE GENOMIC DNA]</scope>
    <source>
        <strain evidence="3">SB210</strain>
    </source>
</reference>
<dbReference type="SMART" id="SM00516">
    <property type="entry name" value="SEC14"/>
    <property type="match status" value="1"/>
</dbReference>
<dbReference type="CDD" id="cd00170">
    <property type="entry name" value="SEC14"/>
    <property type="match status" value="1"/>
</dbReference>
<dbReference type="AlphaFoldDB" id="W7XDR9"/>
<dbReference type="PROSITE" id="PS50191">
    <property type="entry name" value="CRAL_TRIO"/>
    <property type="match status" value="1"/>
</dbReference>
<dbReference type="Gene3D" id="3.40.525.10">
    <property type="entry name" value="CRAL-TRIO lipid binding domain"/>
    <property type="match status" value="1"/>
</dbReference>